<keyword evidence="1" id="KW-0472">Membrane</keyword>
<protein>
    <submittedName>
        <fullName evidence="2">Oidioi.mRNA.OKI2018_I69.PAR.g9726.t1.cds</fullName>
    </submittedName>
</protein>
<keyword evidence="3" id="KW-1185">Reference proteome</keyword>
<proteinExistence type="predicted"/>
<evidence type="ECO:0000256" key="1">
    <source>
        <dbReference type="SAM" id="Phobius"/>
    </source>
</evidence>
<keyword evidence="1" id="KW-1133">Transmembrane helix</keyword>
<reference evidence="2 3" key="1">
    <citation type="submission" date="2021-04" db="EMBL/GenBank/DDBJ databases">
        <authorList>
            <person name="Bliznina A."/>
        </authorList>
    </citation>
    <scope>NUCLEOTIDE SEQUENCE [LARGE SCALE GENOMIC DNA]</scope>
</reference>
<keyword evidence="1" id="KW-0812">Transmembrane</keyword>
<name>A0ABN7RPX1_OIKDI</name>
<gene>
    <name evidence="2" type="ORF">OKIOD_LOCUS1284</name>
</gene>
<dbReference type="Proteomes" id="UP001158576">
    <property type="component" value="Chromosome PAR"/>
</dbReference>
<accession>A0ABN7RPX1</accession>
<evidence type="ECO:0000313" key="3">
    <source>
        <dbReference type="Proteomes" id="UP001158576"/>
    </source>
</evidence>
<organism evidence="2 3">
    <name type="scientific">Oikopleura dioica</name>
    <name type="common">Tunicate</name>
    <dbReference type="NCBI Taxonomy" id="34765"/>
    <lineage>
        <taxon>Eukaryota</taxon>
        <taxon>Metazoa</taxon>
        <taxon>Chordata</taxon>
        <taxon>Tunicata</taxon>
        <taxon>Appendicularia</taxon>
        <taxon>Copelata</taxon>
        <taxon>Oikopleuridae</taxon>
        <taxon>Oikopleura</taxon>
    </lineage>
</organism>
<sequence length="73" mass="8354">MVFDKIFGAELAGALSLAILLFLYVLGNSMKRPENIGKHFKEKIGLLPEEDKNNELYQEMSSGDLRRRTVQRI</sequence>
<evidence type="ECO:0000313" key="2">
    <source>
        <dbReference type="EMBL" id="CAG5080878.1"/>
    </source>
</evidence>
<dbReference type="EMBL" id="OU015568">
    <property type="protein sequence ID" value="CAG5080878.1"/>
    <property type="molecule type" value="Genomic_DNA"/>
</dbReference>
<feature type="transmembrane region" description="Helical" evidence="1">
    <location>
        <begin position="6"/>
        <end position="26"/>
    </location>
</feature>